<dbReference type="AlphaFoldDB" id="A0A1X7BX00"/>
<dbReference type="InterPro" id="IPR007387">
    <property type="entry name" value="TRAP_DctQ"/>
</dbReference>
<evidence type="ECO:0000256" key="6">
    <source>
        <dbReference type="ARBA" id="ARBA00022989"/>
    </source>
</evidence>
<comment type="subunit">
    <text evidence="9">The complex comprises the extracytoplasmic solute receptor protein and the two transmembrane proteins.</text>
</comment>
<name>A0A1X7BX00_9RHOB</name>
<comment type="subcellular location">
    <subcellularLocation>
        <location evidence="1 9">Cell inner membrane</location>
        <topology evidence="1 9">Multi-pass membrane protein</topology>
    </subcellularLocation>
</comment>
<dbReference type="InterPro" id="IPR055348">
    <property type="entry name" value="DctQ"/>
</dbReference>
<dbReference type="EMBL" id="FWXB01000021">
    <property type="protein sequence ID" value="SMC14138.1"/>
    <property type="molecule type" value="Genomic_DNA"/>
</dbReference>
<proteinExistence type="inferred from homology"/>
<evidence type="ECO:0000259" key="10">
    <source>
        <dbReference type="Pfam" id="PF04290"/>
    </source>
</evidence>
<dbReference type="GO" id="GO:0022857">
    <property type="term" value="F:transmembrane transporter activity"/>
    <property type="evidence" value="ECO:0007669"/>
    <property type="project" value="UniProtKB-UniRule"/>
</dbReference>
<keyword evidence="6 9" id="KW-1133">Transmembrane helix</keyword>
<evidence type="ECO:0000256" key="8">
    <source>
        <dbReference type="ARBA" id="ARBA00038436"/>
    </source>
</evidence>
<feature type="transmembrane region" description="Helical" evidence="9">
    <location>
        <begin position="159"/>
        <end position="181"/>
    </location>
</feature>
<organism evidence="11 12">
    <name type="scientific">Roseovarius aestuarii</name>
    <dbReference type="NCBI Taxonomy" id="475083"/>
    <lineage>
        <taxon>Bacteria</taxon>
        <taxon>Pseudomonadati</taxon>
        <taxon>Pseudomonadota</taxon>
        <taxon>Alphaproteobacteria</taxon>
        <taxon>Rhodobacterales</taxon>
        <taxon>Roseobacteraceae</taxon>
        <taxon>Roseovarius</taxon>
    </lineage>
</organism>
<evidence type="ECO:0000256" key="1">
    <source>
        <dbReference type="ARBA" id="ARBA00004429"/>
    </source>
</evidence>
<feature type="transmembrane region" description="Helical" evidence="9">
    <location>
        <begin position="114"/>
        <end position="136"/>
    </location>
</feature>
<dbReference type="GO" id="GO:0005886">
    <property type="term" value="C:plasma membrane"/>
    <property type="evidence" value="ECO:0007669"/>
    <property type="project" value="UniProtKB-SubCell"/>
</dbReference>
<keyword evidence="4 9" id="KW-0997">Cell inner membrane</keyword>
<sequence length="198" mass="22564">MQDDHEDGLVTAIDDLHHHDDEVMRDTGFSRTIDRLVDLIGEAFSWLWLVLLAVIIGNVILRYVFSQGMIELEELQWYLYAAAWLVGLSYTFISDGHVRVDVVHDRLSLRTRMWLEFLGLTLLFLPFVLFVIYYSIPFVELSWQTNETSTSANGLPARWLIKGCLLFSFLLLLLVGAARLIRVIATLRHGPVSANGAT</sequence>
<dbReference type="Proteomes" id="UP000193224">
    <property type="component" value="Unassembled WGS sequence"/>
</dbReference>
<evidence type="ECO:0000256" key="5">
    <source>
        <dbReference type="ARBA" id="ARBA00022692"/>
    </source>
</evidence>
<comment type="similarity">
    <text evidence="8 9">Belongs to the TRAP transporter small permease family.</text>
</comment>
<evidence type="ECO:0000256" key="4">
    <source>
        <dbReference type="ARBA" id="ARBA00022519"/>
    </source>
</evidence>
<protein>
    <recommendedName>
        <fullName evidence="9">TRAP transporter small permease protein</fullName>
    </recommendedName>
</protein>
<dbReference type="RefSeq" id="WP_085802053.1">
    <property type="nucleotide sequence ID" value="NZ_FWXB01000021.1"/>
</dbReference>
<feature type="transmembrane region" description="Helical" evidence="9">
    <location>
        <begin position="43"/>
        <end position="65"/>
    </location>
</feature>
<accession>A0A1X7BX00</accession>
<keyword evidence="5 9" id="KW-0812">Transmembrane</keyword>
<comment type="function">
    <text evidence="9">Part of the tripartite ATP-independent periplasmic (TRAP) transport system.</text>
</comment>
<dbReference type="Pfam" id="PF04290">
    <property type="entry name" value="DctQ"/>
    <property type="match status" value="1"/>
</dbReference>
<keyword evidence="2 9" id="KW-0813">Transport</keyword>
<dbReference type="PANTHER" id="PTHR35011">
    <property type="entry name" value="2,3-DIKETO-L-GULONATE TRAP TRANSPORTER SMALL PERMEASE PROTEIN YIAM"/>
    <property type="match status" value="1"/>
</dbReference>
<evidence type="ECO:0000256" key="3">
    <source>
        <dbReference type="ARBA" id="ARBA00022475"/>
    </source>
</evidence>
<evidence type="ECO:0000256" key="7">
    <source>
        <dbReference type="ARBA" id="ARBA00023136"/>
    </source>
</evidence>
<evidence type="ECO:0000256" key="9">
    <source>
        <dbReference type="RuleBase" id="RU369079"/>
    </source>
</evidence>
<keyword evidence="3" id="KW-1003">Cell membrane</keyword>
<evidence type="ECO:0000313" key="11">
    <source>
        <dbReference type="EMBL" id="SMC14138.1"/>
    </source>
</evidence>
<dbReference type="PANTHER" id="PTHR35011:SF4">
    <property type="entry name" value="SLL1102 PROTEIN"/>
    <property type="match status" value="1"/>
</dbReference>
<feature type="domain" description="Tripartite ATP-independent periplasmic transporters DctQ component" evidence="10">
    <location>
        <begin position="52"/>
        <end position="185"/>
    </location>
</feature>
<evidence type="ECO:0000256" key="2">
    <source>
        <dbReference type="ARBA" id="ARBA00022448"/>
    </source>
</evidence>
<keyword evidence="12" id="KW-1185">Reference proteome</keyword>
<gene>
    <name evidence="11" type="ORF">ROA7745_04003</name>
</gene>
<evidence type="ECO:0000313" key="12">
    <source>
        <dbReference type="Proteomes" id="UP000193224"/>
    </source>
</evidence>
<reference evidence="11 12" key="1">
    <citation type="submission" date="2017-03" db="EMBL/GenBank/DDBJ databases">
        <authorList>
            <person name="Afonso C.L."/>
            <person name="Miller P.J."/>
            <person name="Scott M.A."/>
            <person name="Spackman E."/>
            <person name="Goraichik I."/>
            <person name="Dimitrov K.M."/>
            <person name="Suarez D.L."/>
            <person name="Swayne D.E."/>
        </authorList>
    </citation>
    <scope>NUCLEOTIDE SEQUENCE [LARGE SCALE GENOMIC DNA]</scope>
    <source>
        <strain evidence="11 12">CECT 7745</strain>
    </source>
</reference>
<feature type="transmembrane region" description="Helical" evidence="9">
    <location>
        <begin position="77"/>
        <end position="93"/>
    </location>
</feature>
<keyword evidence="7 9" id="KW-0472">Membrane</keyword>
<dbReference type="OrthoDB" id="9794346at2"/>